<evidence type="ECO:0000313" key="2">
    <source>
        <dbReference type="EMBL" id="TXG91174.1"/>
    </source>
</evidence>
<evidence type="ECO:0000313" key="3">
    <source>
        <dbReference type="Proteomes" id="UP000471120"/>
    </source>
</evidence>
<keyword evidence="1" id="KW-0472">Membrane</keyword>
<evidence type="ECO:0000256" key="1">
    <source>
        <dbReference type="SAM" id="Phobius"/>
    </source>
</evidence>
<keyword evidence="1" id="KW-1133">Transmembrane helix</keyword>
<proteinExistence type="predicted"/>
<dbReference type="Proteomes" id="UP000471120">
    <property type="component" value="Unassembled WGS sequence"/>
</dbReference>
<feature type="transmembrane region" description="Helical" evidence="1">
    <location>
        <begin position="20"/>
        <end position="41"/>
    </location>
</feature>
<keyword evidence="1" id="KW-0812">Transmembrane</keyword>
<name>A0A6P2CEI5_9NOCA</name>
<gene>
    <name evidence="2" type="ORF">DW322_14290</name>
</gene>
<protein>
    <submittedName>
        <fullName evidence="2">Uncharacterized protein</fullName>
    </submittedName>
</protein>
<accession>A0A6P2CEI5</accession>
<sequence length="85" mass="8833">MGTDDYSTFVDVRRRARPRAVTVVRGVAAGTLAVVVVLAALGRLGVHSTSTSASAPGWFSELTYASVARSGLDVPFSLSVHRDGG</sequence>
<dbReference type="EMBL" id="QRCM01000001">
    <property type="protein sequence ID" value="TXG91174.1"/>
    <property type="molecule type" value="Genomic_DNA"/>
</dbReference>
<dbReference type="RefSeq" id="WP_010836242.1">
    <property type="nucleotide sequence ID" value="NZ_QRCM01000001.1"/>
</dbReference>
<dbReference type="AlphaFoldDB" id="A0A6P2CEI5"/>
<organism evidence="2 3">
    <name type="scientific">Rhodococcus rhodnii</name>
    <dbReference type="NCBI Taxonomy" id="38312"/>
    <lineage>
        <taxon>Bacteria</taxon>
        <taxon>Bacillati</taxon>
        <taxon>Actinomycetota</taxon>
        <taxon>Actinomycetes</taxon>
        <taxon>Mycobacteriales</taxon>
        <taxon>Nocardiaceae</taxon>
        <taxon>Rhodococcus</taxon>
    </lineage>
</organism>
<comment type="caution">
    <text evidence="2">The sequence shown here is derived from an EMBL/GenBank/DDBJ whole genome shotgun (WGS) entry which is preliminary data.</text>
</comment>
<reference evidence="2 3" key="1">
    <citation type="submission" date="2018-07" db="EMBL/GenBank/DDBJ databases">
        <title>Genome sequence of Rhodococcus rhodnii ATCC 35071 from Rhodnius prolixus.</title>
        <authorList>
            <person name="Patel V."/>
            <person name="Vogel K.J."/>
        </authorList>
    </citation>
    <scope>NUCLEOTIDE SEQUENCE [LARGE SCALE GENOMIC DNA]</scope>
    <source>
        <strain evidence="2 3">ATCC 35071</strain>
    </source>
</reference>